<dbReference type="AlphaFoldDB" id="A0A2P2LTS2"/>
<evidence type="ECO:0008006" key="3">
    <source>
        <dbReference type="Google" id="ProtNLM"/>
    </source>
</evidence>
<sequence>MQKRNTTPTVTKICFCTFIFMSLHLSPSQACGACVCVNRHTVHCSLNYTGLFSKGDENQNTKDQSNIVGRCAKT</sequence>
<proteinExistence type="predicted"/>
<dbReference type="EMBL" id="GGEC01040893">
    <property type="protein sequence ID" value="MBX21377.1"/>
    <property type="molecule type" value="Transcribed_RNA"/>
</dbReference>
<accession>A0A2P2LTS2</accession>
<evidence type="ECO:0000313" key="2">
    <source>
        <dbReference type="EMBL" id="MBX21378.1"/>
    </source>
</evidence>
<keyword evidence="1" id="KW-0732">Signal</keyword>
<organism evidence="2">
    <name type="scientific">Rhizophora mucronata</name>
    <name type="common">Asiatic mangrove</name>
    <dbReference type="NCBI Taxonomy" id="61149"/>
    <lineage>
        <taxon>Eukaryota</taxon>
        <taxon>Viridiplantae</taxon>
        <taxon>Streptophyta</taxon>
        <taxon>Embryophyta</taxon>
        <taxon>Tracheophyta</taxon>
        <taxon>Spermatophyta</taxon>
        <taxon>Magnoliopsida</taxon>
        <taxon>eudicotyledons</taxon>
        <taxon>Gunneridae</taxon>
        <taxon>Pentapetalae</taxon>
        <taxon>rosids</taxon>
        <taxon>fabids</taxon>
        <taxon>Malpighiales</taxon>
        <taxon>Rhizophoraceae</taxon>
        <taxon>Rhizophora</taxon>
    </lineage>
</organism>
<feature type="chain" id="PRO_5015085084" description="Secreted protein" evidence="1">
    <location>
        <begin position="31"/>
        <end position="74"/>
    </location>
</feature>
<name>A0A2P2LTS2_RHIMU</name>
<feature type="signal peptide" evidence="1">
    <location>
        <begin position="1"/>
        <end position="30"/>
    </location>
</feature>
<evidence type="ECO:0000256" key="1">
    <source>
        <dbReference type="SAM" id="SignalP"/>
    </source>
</evidence>
<dbReference type="EMBL" id="GGEC01040894">
    <property type="protein sequence ID" value="MBX21378.1"/>
    <property type="molecule type" value="Transcribed_RNA"/>
</dbReference>
<reference evidence="2" key="1">
    <citation type="submission" date="2018-02" db="EMBL/GenBank/DDBJ databases">
        <title>Rhizophora mucronata_Transcriptome.</title>
        <authorList>
            <person name="Meera S.P."/>
            <person name="Sreeshan A."/>
            <person name="Augustine A."/>
        </authorList>
    </citation>
    <scope>NUCLEOTIDE SEQUENCE</scope>
    <source>
        <tissue evidence="2">Leaf</tissue>
    </source>
</reference>
<protein>
    <recommendedName>
        <fullName evidence="3">Secreted protein</fullName>
    </recommendedName>
</protein>